<evidence type="ECO:0000256" key="5">
    <source>
        <dbReference type="ARBA" id="ARBA00023012"/>
    </source>
</evidence>
<dbReference type="SMART" id="SM00448">
    <property type="entry name" value="REC"/>
    <property type="match status" value="1"/>
</dbReference>
<evidence type="ECO:0000259" key="11">
    <source>
        <dbReference type="PROSITE" id="PS01124"/>
    </source>
</evidence>
<dbReference type="Pfam" id="PF00072">
    <property type="entry name" value="Response_reg"/>
    <property type="match status" value="1"/>
</dbReference>
<reference evidence="13 14" key="1">
    <citation type="submission" date="2016-02" db="EMBL/GenBank/DDBJ databases">
        <title>Comparison of Clostridium stercorarium subspecies using comparative genomics and transcriptomics.</title>
        <authorList>
            <person name="Schellenberg J."/>
            <person name="Thallinger G."/>
            <person name="Levin D.B."/>
            <person name="Zhang X."/>
            <person name="Alvare G."/>
            <person name="Fristensky B."/>
            <person name="Sparling R."/>
        </authorList>
    </citation>
    <scope>NUCLEOTIDE SEQUENCE [LARGE SCALE GENOMIC DNA]</scope>
    <source>
        <strain evidence="13 14">DSM 2910</strain>
    </source>
</reference>
<organism evidence="13 14">
    <name type="scientific">Thermoclostridium stercorarium subsp. thermolacticum DSM 2910</name>
    <dbReference type="NCBI Taxonomy" id="1121336"/>
    <lineage>
        <taxon>Bacteria</taxon>
        <taxon>Bacillati</taxon>
        <taxon>Bacillota</taxon>
        <taxon>Clostridia</taxon>
        <taxon>Eubacteriales</taxon>
        <taxon>Oscillospiraceae</taxon>
        <taxon>Thermoclostridium</taxon>
    </lineage>
</organism>
<evidence type="ECO:0000256" key="4">
    <source>
        <dbReference type="ARBA" id="ARBA00022553"/>
    </source>
</evidence>
<protein>
    <recommendedName>
        <fullName evidence="2">Stage 0 sporulation protein A homolog</fullName>
    </recommendedName>
</protein>
<dbReference type="Pfam" id="PF12833">
    <property type="entry name" value="HTH_18"/>
    <property type="match status" value="1"/>
</dbReference>
<feature type="domain" description="Response regulatory" evidence="12">
    <location>
        <begin position="3"/>
        <end position="120"/>
    </location>
</feature>
<dbReference type="InterPro" id="IPR051552">
    <property type="entry name" value="HptR"/>
</dbReference>
<evidence type="ECO:0000313" key="14">
    <source>
        <dbReference type="Proteomes" id="UP000092971"/>
    </source>
</evidence>
<name>A0A1B1YBH5_THEST</name>
<keyword evidence="4 10" id="KW-0597">Phosphoprotein</keyword>
<dbReference type="PANTHER" id="PTHR42713:SF3">
    <property type="entry name" value="TRANSCRIPTIONAL REGULATORY PROTEIN HPTR"/>
    <property type="match status" value="1"/>
</dbReference>
<evidence type="ECO:0000256" key="6">
    <source>
        <dbReference type="ARBA" id="ARBA00023015"/>
    </source>
</evidence>
<dbReference type="PROSITE" id="PS01124">
    <property type="entry name" value="HTH_ARAC_FAMILY_2"/>
    <property type="match status" value="1"/>
</dbReference>
<evidence type="ECO:0000256" key="2">
    <source>
        <dbReference type="ARBA" id="ARBA00018672"/>
    </source>
</evidence>
<evidence type="ECO:0000256" key="7">
    <source>
        <dbReference type="ARBA" id="ARBA00023125"/>
    </source>
</evidence>
<dbReference type="PROSITE" id="PS50110">
    <property type="entry name" value="RESPONSE_REGULATORY"/>
    <property type="match status" value="1"/>
</dbReference>
<dbReference type="Proteomes" id="UP000092971">
    <property type="component" value="Chromosome"/>
</dbReference>
<keyword evidence="8" id="KW-0804">Transcription</keyword>
<evidence type="ECO:0000313" key="13">
    <source>
        <dbReference type="EMBL" id="ANW98088.1"/>
    </source>
</evidence>
<dbReference type="InterPro" id="IPR001789">
    <property type="entry name" value="Sig_transdc_resp-reg_receiver"/>
</dbReference>
<dbReference type="GO" id="GO:0005737">
    <property type="term" value="C:cytoplasm"/>
    <property type="evidence" value="ECO:0007669"/>
    <property type="project" value="UniProtKB-SubCell"/>
</dbReference>
<dbReference type="RefSeq" id="WP_015358363.1">
    <property type="nucleotide sequence ID" value="NZ_CP014672.1"/>
</dbReference>
<dbReference type="InterPro" id="IPR009057">
    <property type="entry name" value="Homeodomain-like_sf"/>
</dbReference>
<dbReference type="InterPro" id="IPR018062">
    <property type="entry name" value="HTH_AraC-typ_CS"/>
</dbReference>
<gene>
    <name evidence="13" type="ORF">CSTERTH_03035</name>
</gene>
<dbReference type="GO" id="GO:0000160">
    <property type="term" value="P:phosphorelay signal transduction system"/>
    <property type="evidence" value="ECO:0007669"/>
    <property type="project" value="UniProtKB-KW"/>
</dbReference>
<dbReference type="OrthoDB" id="9794370at2"/>
<accession>A0A1B1YBH5</accession>
<dbReference type="InterPro" id="IPR018060">
    <property type="entry name" value="HTH_AraC"/>
</dbReference>
<dbReference type="PROSITE" id="PS00041">
    <property type="entry name" value="HTH_ARAC_FAMILY_1"/>
    <property type="match status" value="1"/>
</dbReference>
<dbReference type="Gene3D" id="3.40.50.2300">
    <property type="match status" value="1"/>
</dbReference>
<keyword evidence="5" id="KW-0902">Two-component regulatory system</keyword>
<dbReference type="PANTHER" id="PTHR42713">
    <property type="entry name" value="HISTIDINE KINASE-RELATED"/>
    <property type="match status" value="1"/>
</dbReference>
<dbReference type="GO" id="GO:0043565">
    <property type="term" value="F:sequence-specific DNA binding"/>
    <property type="evidence" value="ECO:0007669"/>
    <property type="project" value="InterPro"/>
</dbReference>
<comment type="subcellular location">
    <subcellularLocation>
        <location evidence="1">Cytoplasm</location>
    </subcellularLocation>
</comment>
<dbReference type="SUPFAM" id="SSF46689">
    <property type="entry name" value="Homeodomain-like"/>
    <property type="match status" value="2"/>
</dbReference>
<feature type="domain" description="HTH araC/xylS-type" evidence="11">
    <location>
        <begin position="274"/>
        <end position="372"/>
    </location>
</feature>
<feature type="modified residue" description="4-aspartylphosphate" evidence="10">
    <location>
        <position position="55"/>
    </location>
</feature>
<evidence type="ECO:0000256" key="1">
    <source>
        <dbReference type="ARBA" id="ARBA00004496"/>
    </source>
</evidence>
<keyword evidence="6" id="KW-0805">Transcription regulation</keyword>
<dbReference type="AlphaFoldDB" id="A0A1B1YBH5"/>
<evidence type="ECO:0000256" key="8">
    <source>
        <dbReference type="ARBA" id="ARBA00023163"/>
    </source>
</evidence>
<evidence type="ECO:0000259" key="12">
    <source>
        <dbReference type="PROSITE" id="PS50110"/>
    </source>
</evidence>
<evidence type="ECO:0000256" key="3">
    <source>
        <dbReference type="ARBA" id="ARBA00022490"/>
    </source>
</evidence>
<dbReference type="GO" id="GO:0003700">
    <property type="term" value="F:DNA-binding transcription factor activity"/>
    <property type="evidence" value="ECO:0007669"/>
    <property type="project" value="InterPro"/>
</dbReference>
<comment type="function">
    <text evidence="9">May play the central regulatory role in sporulation. It may be an element of the effector pathway responsible for the activation of sporulation genes in response to nutritional stress. Spo0A may act in concert with spo0H (a sigma factor) to control the expression of some genes that are critical to the sporulation process.</text>
</comment>
<evidence type="ECO:0000256" key="9">
    <source>
        <dbReference type="ARBA" id="ARBA00024867"/>
    </source>
</evidence>
<proteinExistence type="predicted"/>
<dbReference type="Gene3D" id="1.10.10.60">
    <property type="entry name" value="Homeodomain-like"/>
    <property type="match status" value="2"/>
</dbReference>
<sequence length="380" mass="43890">MYKALIVDDEPSVIEGLRIMIPWETVGFEICADARNAQDALLKAEEYRPHLVITDIRMPFKSGLELISEIKKMDLADEFVILSGYSEFAYAQEAMRQGVSHYLLKPLDRDEVVAVLQEIKGKLDAVFLAEYGFAQEEIENFRKSRILYKENGDNSSGGQKGTWKFTWEGFDEELTSALQLMNYQSARKVVDKLFNYIKSRDISLPEARVIVSSCIYHILRMAYEKNIKIDFVLPEEINGELSLSELKNLILGLISETINLMLENRKTNSKSYLYRVKAYIDQNYSQDLKVSSLAKMEFIEAGYLGETFAKQFGCSINEYINKVRINKAMELIRTTDMKLNDIAYAVGYKSYNNFFSNFKKIANIKPTQFYERYSHSLKKE</sequence>
<dbReference type="EMBL" id="CP014672">
    <property type="protein sequence ID" value="ANW98088.1"/>
    <property type="molecule type" value="Genomic_DNA"/>
</dbReference>
<evidence type="ECO:0000256" key="10">
    <source>
        <dbReference type="PROSITE-ProRule" id="PRU00169"/>
    </source>
</evidence>
<keyword evidence="3" id="KW-0963">Cytoplasm</keyword>
<dbReference type="SUPFAM" id="SSF52172">
    <property type="entry name" value="CheY-like"/>
    <property type="match status" value="1"/>
</dbReference>
<dbReference type="InterPro" id="IPR011006">
    <property type="entry name" value="CheY-like_superfamily"/>
</dbReference>
<dbReference type="CDD" id="cd17536">
    <property type="entry name" value="REC_YesN-like"/>
    <property type="match status" value="1"/>
</dbReference>
<keyword evidence="7" id="KW-0238">DNA-binding</keyword>
<dbReference type="SMART" id="SM00342">
    <property type="entry name" value="HTH_ARAC"/>
    <property type="match status" value="1"/>
</dbReference>